<dbReference type="Gene3D" id="3.60.21.10">
    <property type="match status" value="1"/>
</dbReference>
<dbReference type="Pfam" id="PF12850">
    <property type="entry name" value="Metallophos_2"/>
    <property type="match status" value="1"/>
</dbReference>
<dbReference type="AlphaFoldDB" id="A0A5K7S5P3"/>
<reference evidence="3" key="1">
    <citation type="journal article" date="2020" name="Int. J. Syst. Evol. Microbiol.">
        <title>Aquipluma nitroreducens gen. nov. sp. nov., a novel facultatively anaerobic bacterium isolated from a freshwater lake.</title>
        <authorList>
            <person name="Watanabe M."/>
            <person name="Kojima H."/>
            <person name="Fukui M."/>
        </authorList>
    </citation>
    <scope>NUCLEOTIDE SEQUENCE</scope>
    <source>
        <strain evidence="3">MeG22</strain>
    </source>
</reference>
<accession>A0A5K7S5P3</accession>
<evidence type="ECO:0000256" key="1">
    <source>
        <dbReference type="ARBA" id="ARBA00008950"/>
    </source>
</evidence>
<dbReference type="RefSeq" id="WP_318349890.1">
    <property type="nucleotide sequence ID" value="NZ_AP018694.1"/>
</dbReference>
<evidence type="ECO:0000313" key="3">
    <source>
        <dbReference type="EMBL" id="BBE16852.1"/>
    </source>
</evidence>
<dbReference type="InterPro" id="IPR024654">
    <property type="entry name" value="Calcineurin-like_PHP_lpxH"/>
</dbReference>
<organism evidence="3 4">
    <name type="scientific">Aquipluma nitroreducens</name>
    <dbReference type="NCBI Taxonomy" id="2010828"/>
    <lineage>
        <taxon>Bacteria</taxon>
        <taxon>Pseudomonadati</taxon>
        <taxon>Bacteroidota</taxon>
        <taxon>Bacteroidia</taxon>
        <taxon>Marinilabiliales</taxon>
        <taxon>Prolixibacteraceae</taxon>
        <taxon>Aquipluma</taxon>
    </lineage>
</organism>
<proteinExistence type="inferred from homology"/>
<comment type="similarity">
    <text evidence="1">Belongs to the metallophosphoesterase superfamily. YfcE family.</text>
</comment>
<dbReference type="SUPFAM" id="SSF56300">
    <property type="entry name" value="Metallo-dependent phosphatases"/>
    <property type="match status" value="1"/>
</dbReference>
<evidence type="ECO:0000313" key="4">
    <source>
        <dbReference type="Proteomes" id="UP001193389"/>
    </source>
</evidence>
<dbReference type="Proteomes" id="UP001193389">
    <property type="component" value="Chromosome"/>
</dbReference>
<feature type="domain" description="Calcineurin-like phosphoesterase" evidence="2">
    <location>
        <begin position="3"/>
        <end position="147"/>
    </location>
</feature>
<dbReference type="InterPro" id="IPR029052">
    <property type="entry name" value="Metallo-depent_PP-like"/>
</dbReference>
<protein>
    <recommendedName>
        <fullName evidence="2">Calcineurin-like phosphoesterase domain-containing protein</fullName>
    </recommendedName>
</protein>
<dbReference type="EMBL" id="AP018694">
    <property type="protein sequence ID" value="BBE16852.1"/>
    <property type="molecule type" value="Genomic_DNA"/>
</dbReference>
<name>A0A5K7S5P3_9BACT</name>
<evidence type="ECO:0000259" key="2">
    <source>
        <dbReference type="Pfam" id="PF12850"/>
    </source>
</evidence>
<gene>
    <name evidence="3" type="ORF">AQPE_0999</name>
</gene>
<keyword evidence="4" id="KW-1185">Reference proteome</keyword>
<sequence length="169" mass="19363">MKRIGLLSDTHGTLSSRIFKFFEPVDEIWHAGDIGNAETADQLSAFKPFRAVYGNIDDHVLRRMFPADQRFSCEEVDVLMTHIGGYPGRYEPRIRNIFKIKPPQLFICGHSHILKVIHDPKYRSLHINPGAAGNKGFHQVCTAVRFVIDGKNIRDLEVLEFERTAFQEI</sequence>
<dbReference type="KEGG" id="anf:AQPE_0999"/>